<dbReference type="RefSeq" id="WP_378065879.1">
    <property type="nucleotide sequence ID" value="NZ_JBHSBL010000006.1"/>
</dbReference>
<gene>
    <name evidence="2" type="ORF">ACFO0C_07860</name>
</gene>
<reference evidence="3" key="1">
    <citation type="journal article" date="2019" name="Int. J. Syst. Evol. Microbiol.">
        <title>The Global Catalogue of Microorganisms (GCM) 10K type strain sequencing project: providing services to taxonomists for standard genome sequencing and annotation.</title>
        <authorList>
            <consortium name="The Broad Institute Genomics Platform"/>
            <consortium name="The Broad Institute Genome Sequencing Center for Infectious Disease"/>
            <person name="Wu L."/>
            <person name="Ma J."/>
        </authorList>
    </citation>
    <scope>NUCLEOTIDE SEQUENCE [LARGE SCALE GENOMIC DNA]</scope>
    <source>
        <strain evidence="3">TBRC 5832</strain>
    </source>
</reference>
<dbReference type="Proteomes" id="UP001595867">
    <property type="component" value="Unassembled WGS sequence"/>
</dbReference>
<sequence>MLATATEPSGTTGGLRGEDYTRGEYELPSRWVSDLMAAGRTRMDIGDGERRSLTDQRWNPDADRAAKYGAECTEWAQHRP</sequence>
<comment type="caution">
    <text evidence="2">The sequence shown here is derived from an EMBL/GenBank/DDBJ whole genome shotgun (WGS) entry which is preliminary data.</text>
</comment>
<feature type="region of interest" description="Disordered" evidence="1">
    <location>
        <begin position="1"/>
        <end position="23"/>
    </location>
</feature>
<name>A0ABV8IPC0_9ACTN</name>
<evidence type="ECO:0000313" key="2">
    <source>
        <dbReference type="EMBL" id="MFC4064842.1"/>
    </source>
</evidence>
<dbReference type="EMBL" id="JBHSBL010000006">
    <property type="protein sequence ID" value="MFC4064842.1"/>
    <property type="molecule type" value="Genomic_DNA"/>
</dbReference>
<evidence type="ECO:0000256" key="1">
    <source>
        <dbReference type="SAM" id="MobiDB-lite"/>
    </source>
</evidence>
<proteinExistence type="predicted"/>
<protein>
    <submittedName>
        <fullName evidence="2">Uncharacterized protein</fullName>
    </submittedName>
</protein>
<organism evidence="2 3">
    <name type="scientific">Actinoplanes subglobosus</name>
    <dbReference type="NCBI Taxonomy" id="1547892"/>
    <lineage>
        <taxon>Bacteria</taxon>
        <taxon>Bacillati</taxon>
        <taxon>Actinomycetota</taxon>
        <taxon>Actinomycetes</taxon>
        <taxon>Micromonosporales</taxon>
        <taxon>Micromonosporaceae</taxon>
        <taxon>Actinoplanes</taxon>
    </lineage>
</organism>
<feature type="compositionally biased region" description="Polar residues" evidence="1">
    <location>
        <begin position="1"/>
        <end position="10"/>
    </location>
</feature>
<evidence type="ECO:0000313" key="3">
    <source>
        <dbReference type="Proteomes" id="UP001595867"/>
    </source>
</evidence>
<accession>A0ABV8IPC0</accession>
<keyword evidence="3" id="KW-1185">Reference proteome</keyword>